<dbReference type="EMBL" id="LGIA01000148">
    <property type="protein sequence ID" value="KOH45129.1"/>
    <property type="molecule type" value="Genomic_DNA"/>
</dbReference>
<comment type="caution">
    <text evidence="1">The sequence shown here is derived from an EMBL/GenBank/DDBJ whole genome shotgun (WGS) entry which is preliminary data.</text>
</comment>
<gene>
    <name evidence="1" type="ORF">NC99_19910</name>
</gene>
<evidence type="ECO:0000313" key="2">
    <source>
        <dbReference type="Proteomes" id="UP000036958"/>
    </source>
</evidence>
<dbReference type="Proteomes" id="UP000036958">
    <property type="component" value="Unassembled WGS sequence"/>
</dbReference>
<evidence type="ECO:0000313" key="1">
    <source>
        <dbReference type="EMBL" id="KOH45129.1"/>
    </source>
</evidence>
<keyword evidence="2" id="KW-1185">Reference proteome</keyword>
<name>A0A0L8V9N4_9BACT</name>
<dbReference type="STRING" id="1409788.NC99_19910"/>
<reference evidence="2" key="1">
    <citation type="submission" date="2015-07" db="EMBL/GenBank/DDBJ databases">
        <title>Genome sequencing of Sunxiuqinia dokdonensis strain SK.</title>
        <authorList>
            <person name="Ahn S."/>
            <person name="Kim B.-C."/>
        </authorList>
    </citation>
    <scope>NUCLEOTIDE SEQUENCE [LARGE SCALE GENOMIC DNA]</scope>
    <source>
        <strain evidence="2">SK</strain>
    </source>
</reference>
<organism evidence="1 2">
    <name type="scientific">Sunxiuqinia dokdonensis</name>
    <dbReference type="NCBI Taxonomy" id="1409788"/>
    <lineage>
        <taxon>Bacteria</taxon>
        <taxon>Pseudomonadati</taxon>
        <taxon>Bacteroidota</taxon>
        <taxon>Bacteroidia</taxon>
        <taxon>Marinilabiliales</taxon>
        <taxon>Prolixibacteraceae</taxon>
        <taxon>Sunxiuqinia</taxon>
    </lineage>
</organism>
<sequence>MSFRSQHDIHYVFFNRFSSVLNSDCILLHHSKGFIISLYYFLFFIEGEGLSK</sequence>
<dbReference type="AlphaFoldDB" id="A0A0L8V9N4"/>
<proteinExistence type="predicted"/>
<protein>
    <submittedName>
        <fullName evidence="1">Uncharacterized protein</fullName>
    </submittedName>
</protein>
<accession>A0A0L8V9N4</accession>